<feature type="non-terminal residue" evidence="1">
    <location>
        <position position="64"/>
    </location>
</feature>
<dbReference type="Proteomes" id="UP000324091">
    <property type="component" value="Unassembled WGS sequence"/>
</dbReference>
<evidence type="ECO:0000313" key="1">
    <source>
        <dbReference type="EMBL" id="TWW54184.1"/>
    </source>
</evidence>
<evidence type="ECO:0000313" key="2">
    <source>
        <dbReference type="Proteomes" id="UP000324091"/>
    </source>
</evidence>
<keyword evidence="2" id="KW-1185">Reference proteome</keyword>
<name>A0A5C6MG75_9TELE</name>
<gene>
    <name evidence="1" type="ORF">D4764_0014900</name>
</gene>
<proteinExistence type="predicted"/>
<sequence length="64" mass="6925">MLACGKPVLSARWTSVPVVAGPPLATSWVLGSKMDEYRAESTVPSRVSLKSDWSIGRSIDFRSS</sequence>
<dbReference type="AlphaFoldDB" id="A0A5C6MG75"/>
<organism evidence="1 2">
    <name type="scientific">Takifugu flavidus</name>
    <name type="common">sansaifugu</name>
    <dbReference type="NCBI Taxonomy" id="433684"/>
    <lineage>
        <taxon>Eukaryota</taxon>
        <taxon>Metazoa</taxon>
        <taxon>Chordata</taxon>
        <taxon>Craniata</taxon>
        <taxon>Vertebrata</taxon>
        <taxon>Euteleostomi</taxon>
        <taxon>Actinopterygii</taxon>
        <taxon>Neopterygii</taxon>
        <taxon>Teleostei</taxon>
        <taxon>Neoteleostei</taxon>
        <taxon>Acanthomorphata</taxon>
        <taxon>Eupercaria</taxon>
        <taxon>Tetraodontiformes</taxon>
        <taxon>Tetradontoidea</taxon>
        <taxon>Tetraodontidae</taxon>
        <taxon>Takifugu</taxon>
    </lineage>
</organism>
<comment type="caution">
    <text evidence="1">The sequence shown here is derived from an EMBL/GenBank/DDBJ whole genome shotgun (WGS) entry which is preliminary data.</text>
</comment>
<reference evidence="1 2" key="1">
    <citation type="submission" date="2019-04" db="EMBL/GenBank/DDBJ databases">
        <title>Chromosome genome assembly for Takifugu flavidus.</title>
        <authorList>
            <person name="Xiao S."/>
        </authorList>
    </citation>
    <scope>NUCLEOTIDE SEQUENCE [LARGE SCALE GENOMIC DNA]</scope>
    <source>
        <strain evidence="1">HTHZ2018</strain>
        <tissue evidence="1">Muscle</tissue>
    </source>
</reference>
<dbReference type="EMBL" id="RHFK02000362">
    <property type="protein sequence ID" value="TWW54184.1"/>
    <property type="molecule type" value="Genomic_DNA"/>
</dbReference>
<protein>
    <submittedName>
        <fullName evidence="1">Uncharacterized protein</fullName>
    </submittedName>
</protein>
<accession>A0A5C6MG75</accession>